<dbReference type="EMBL" id="CP034159">
    <property type="protein sequence ID" value="AZI33964.1"/>
    <property type="molecule type" value="Genomic_DNA"/>
</dbReference>
<dbReference type="GO" id="GO:0004180">
    <property type="term" value="F:carboxypeptidase activity"/>
    <property type="evidence" value="ECO:0007669"/>
    <property type="project" value="UniProtKB-KW"/>
</dbReference>
<proteinExistence type="predicted"/>
<dbReference type="RefSeq" id="WP_125025600.1">
    <property type="nucleotide sequence ID" value="NZ_CP034159.1"/>
</dbReference>
<name>A0A3G8XUR9_9FLAO</name>
<gene>
    <name evidence="1" type="ORF">EIB73_12550</name>
</gene>
<sequence>MVRLFVILFLSFYASCFSQRISGTVVDEENNPVPAVLVFNMTTEKKAYTNIDGEFTIETALNEELRFLRSGFERSSKVIKYVDFLNSFTVTLNRAAADIAEVQIVRLTGDLNQDSKNLTRIDKVHQLQKEIGVPLPAEKPRERPADFKKDVLAPLLALSIKPQAIYDLISGDSRRMKAEYRYDDLQDNIKWIREKVPEGYFIEMGIPPEKISEFLQFSIGVKLELNKYIKAKNLSKVLFILEDTLPVYQERRAETLKK</sequence>
<dbReference type="Pfam" id="PF13715">
    <property type="entry name" value="CarbopepD_reg_2"/>
    <property type="match status" value="1"/>
</dbReference>
<dbReference type="OrthoDB" id="1254493at2"/>
<protein>
    <submittedName>
        <fullName evidence="1">Carboxypeptidase regulatory-like domain-containing protein</fullName>
    </submittedName>
</protein>
<keyword evidence="1" id="KW-0378">Hydrolase</keyword>
<dbReference type="InterPro" id="IPR008969">
    <property type="entry name" value="CarboxyPept-like_regulatory"/>
</dbReference>
<dbReference type="KEGG" id="ccas:EIB73_12550"/>
<evidence type="ECO:0000313" key="2">
    <source>
        <dbReference type="Proteomes" id="UP000270185"/>
    </source>
</evidence>
<reference evidence="2" key="1">
    <citation type="submission" date="2018-11" db="EMBL/GenBank/DDBJ databases">
        <title>Proposal to divide the Flavobacteriaceae and reorganize its genera based on Amino Acid Identity values calculated from whole genome sequences.</title>
        <authorList>
            <person name="Nicholson A.C."/>
            <person name="Gulvik C.A."/>
            <person name="Whitney A.M."/>
            <person name="Humrighouse B.W."/>
            <person name="Bell M."/>
            <person name="Holmes B."/>
            <person name="Steigerwalt A.G."/>
            <person name="Villarma A."/>
            <person name="Sheth M."/>
            <person name="Batra D."/>
            <person name="Pryor J."/>
            <person name="Bernardet J.-F."/>
            <person name="Hugo C."/>
            <person name="Kampfer P."/>
            <person name="Newman J.D."/>
            <person name="McQuiston J.R."/>
        </authorList>
    </citation>
    <scope>NUCLEOTIDE SEQUENCE [LARGE SCALE GENOMIC DNA]</scope>
    <source>
        <strain evidence="2">G0081</strain>
    </source>
</reference>
<dbReference type="AlphaFoldDB" id="A0A3G8XUR9"/>
<keyword evidence="2" id="KW-1185">Reference proteome</keyword>
<keyword evidence="1" id="KW-0645">Protease</keyword>
<organism evidence="1 2">
    <name type="scientific">Kaistella carnis</name>
    <dbReference type="NCBI Taxonomy" id="1241979"/>
    <lineage>
        <taxon>Bacteria</taxon>
        <taxon>Pseudomonadati</taxon>
        <taxon>Bacteroidota</taxon>
        <taxon>Flavobacteriia</taxon>
        <taxon>Flavobacteriales</taxon>
        <taxon>Weeksellaceae</taxon>
        <taxon>Chryseobacterium group</taxon>
        <taxon>Kaistella</taxon>
    </lineage>
</organism>
<dbReference type="SUPFAM" id="SSF49464">
    <property type="entry name" value="Carboxypeptidase regulatory domain-like"/>
    <property type="match status" value="1"/>
</dbReference>
<evidence type="ECO:0000313" key="1">
    <source>
        <dbReference type="EMBL" id="AZI33964.1"/>
    </source>
</evidence>
<accession>A0A3G8XUR9</accession>
<keyword evidence="1" id="KW-0121">Carboxypeptidase</keyword>
<dbReference type="Proteomes" id="UP000270185">
    <property type="component" value="Chromosome"/>
</dbReference>